<dbReference type="SUPFAM" id="SSF46689">
    <property type="entry name" value="Homeodomain-like"/>
    <property type="match status" value="1"/>
</dbReference>
<keyword evidence="1" id="KW-0805">Transcription regulation</keyword>
<evidence type="ECO:0000259" key="5">
    <source>
        <dbReference type="PROSITE" id="PS50977"/>
    </source>
</evidence>
<dbReference type="PANTHER" id="PTHR47506:SF3">
    <property type="entry name" value="HTH-TYPE TRANSCRIPTIONAL REGULATOR LMRA"/>
    <property type="match status" value="1"/>
</dbReference>
<evidence type="ECO:0000313" key="6">
    <source>
        <dbReference type="EMBL" id="ASB90025.1"/>
    </source>
</evidence>
<dbReference type="Gene3D" id="1.10.357.10">
    <property type="entry name" value="Tetracycline Repressor, domain 2"/>
    <property type="match status" value="1"/>
</dbReference>
<feature type="domain" description="HTH tetR-type" evidence="5">
    <location>
        <begin position="5"/>
        <end position="65"/>
    </location>
</feature>
<accession>A0ABN5AH13</accession>
<dbReference type="SUPFAM" id="SSF48498">
    <property type="entry name" value="Tetracyclin repressor-like, C-terminal domain"/>
    <property type="match status" value="1"/>
</dbReference>
<feature type="DNA-binding region" description="H-T-H motif" evidence="4">
    <location>
        <begin position="28"/>
        <end position="47"/>
    </location>
</feature>
<dbReference type="Proteomes" id="UP000196877">
    <property type="component" value="Chromosome"/>
</dbReference>
<evidence type="ECO:0000256" key="3">
    <source>
        <dbReference type="ARBA" id="ARBA00023163"/>
    </source>
</evidence>
<dbReference type="Pfam" id="PF21993">
    <property type="entry name" value="TetR_C_13_2"/>
    <property type="match status" value="1"/>
</dbReference>
<keyword evidence="2 4" id="KW-0238">DNA-binding</keyword>
<dbReference type="InterPro" id="IPR009057">
    <property type="entry name" value="Homeodomain-like_sf"/>
</dbReference>
<organism evidence="6 7">
    <name type="scientific">Bacillus sonorensis</name>
    <dbReference type="NCBI Taxonomy" id="119858"/>
    <lineage>
        <taxon>Bacteria</taxon>
        <taxon>Bacillati</taxon>
        <taxon>Bacillota</taxon>
        <taxon>Bacilli</taxon>
        <taxon>Bacillales</taxon>
        <taxon>Bacillaceae</taxon>
        <taxon>Bacillus</taxon>
    </lineage>
</organism>
<dbReference type="InterPro" id="IPR054156">
    <property type="entry name" value="YxaF_TetR_C"/>
</dbReference>
<evidence type="ECO:0000256" key="2">
    <source>
        <dbReference type="ARBA" id="ARBA00023125"/>
    </source>
</evidence>
<keyword evidence="7" id="KW-1185">Reference proteome</keyword>
<dbReference type="EMBL" id="CP021920">
    <property type="protein sequence ID" value="ASB90025.1"/>
    <property type="molecule type" value="Genomic_DNA"/>
</dbReference>
<proteinExistence type="predicted"/>
<dbReference type="PRINTS" id="PR00455">
    <property type="entry name" value="HTHTETR"/>
</dbReference>
<dbReference type="PANTHER" id="PTHR47506">
    <property type="entry name" value="TRANSCRIPTIONAL REGULATORY PROTEIN"/>
    <property type="match status" value="1"/>
</dbReference>
<name>A0ABN5AH13_9BACI</name>
<gene>
    <name evidence="6" type="ORF">S101395_03518</name>
</gene>
<dbReference type="GeneID" id="92852538"/>
<keyword evidence="3" id="KW-0804">Transcription</keyword>
<dbReference type="RefSeq" id="WP_006638573.1">
    <property type="nucleotide sequence ID" value="NZ_BORD01000002.1"/>
</dbReference>
<evidence type="ECO:0000256" key="1">
    <source>
        <dbReference type="ARBA" id="ARBA00023015"/>
    </source>
</evidence>
<dbReference type="PROSITE" id="PS50977">
    <property type="entry name" value="HTH_TETR_2"/>
    <property type="match status" value="1"/>
</dbReference>
<protein>
    <submittedName>
        <fullName evidence="6">HTH-type transcriptional regulator</fullName>
    </submittedName>
</protein>
<dbReference type="InterPro" id="IPR036271">
    <property type="entry name" value="Tet_transcr_reg_TetR-rel_C_sf"/>
</dbReference>
<sequence>MKDQTSSRDKILRTASRLFRKQGYHATGLNQITAESGAPRGSIYYYFPKGKEELAAEAIKMTGETVKTYIKSAISQSTDPAEAFQTYIRMMAEGFEEYMMEDYEDIPITSFASETWSFSETLRTECDRVYEGWRLIYEEKLIQSGYEKETAKTLSTAIQAMIEGAYVLSITKKNGRPLHAAAEQIPFLLQQ</sequence>
<reference evidence="6 7" key="1">
    <citation type="submission" date="2017-06" db="EMBL/GenBank/DDBJ databases">
        <title>Genome sequence of Bacillus sonorensis strain SRCM101395.</title>
        <authorList>
            <person name="Cho S.H."/>
        </authorList>
    </citation>
    <scope>NUCLEOTIDE SEQUENCE [LARGE SCALE GENOMIC DNA]</scope>
    <source>
        <strain evidence="6 7">SRCM101395</strain>
    </source>
</reference>
<evidence type="ECO:0000313" key="7">
    <source>
        <dbReference type="Proteomes" id="UP000196877"/>
    </source>
</evidence>
<dbReference type="InterPro" id="IPR001647">
    <property type="entry name" value="HTH_TetR"/>
</dbReference>
<evidence type="ECO:0000256" key="4">
    <source>
        <dbReference type="PROSITE-ProRule" id="PRU00335"/>
    </source>
</evidence>
<dbReference type="Pfam" id="PF00440">
    <property type="entry name" value="TetR_N"/>
    <property type="match status" value="1"/>
</dbReference>